<proteinExistence type="predicted"/>
<keyword evidence="3" id="KW-1185">Reference proteome</keyword>
<comment type="caution">
    <text evidence="2">The sequence shown here is derived from an EMBL/GenBank/DDBJ whole genome shotgun (WGS) entry which is preliminary data.</text>
</comment>
<feature type="transmembrane region" description="Helical" evidence="1">
    <location>
        <begin position="87"/>
        <end position="105"/>
    </location>
</feature>
<evidence type="ECO:0000256" key="1">
    <source>
        <dbReference type="SAM" id="Phobius"/>
    </source>
</evidence>
<keyword evidence="1" id="KW-1133">Transmembrane helix</keyword>
<evidence type="ECO:0000313" key="3">
    <source>
        <dbReference type="Proteomes" id="UP000093111"/>
    </source>
</evidence>
<name>A0A1C7NU77_9HYPH</name>
<sequence>MNLSFILWLSASMAIFLSAATASRYYVSSNNILILIVSLGLYCVGNLMMVRLMREGGLALAISASAIVQLILINVIAFAVFGERMTLPQLAGVALGIVSMGLMMLPAGGKA</sequence>
<gene>
    <name evidence="2" type="ORF">ADU59_26120</name>
</gene>
<dbReference type="RefSeq" id="WP_068958145.1">
    <property type="nucleotide sequence ID" value="NZ_LGLV01000019.1"/>
</dbReference>
<feature type="transmembrane region" description="Helical" evidence="1">
    <location>
        <begin position="57"/>
        <end position="81"/>
    </location>
</feature>
<dbReference type="PATRIC" id="fig|1612624.7.peg.2944"/>
<evidence type="ECO:0000313" key="2">
    <source>
        <dbReference type="EMBL" id="OBZ92530.1"/>
    </source>
</evidence>
<dbReference type="STRING" id="1612624.ADU59_26120"/>
<dbReference type="AlphaFoldDB" id="A0A1C7NU77"/>
<feature type="transmembrane region" description="Helical" evidence="1">
    <location>
        <begin position="32"/>
        <end position="50"/>
    </location>
</feature>
<keyword evidence="1" id="KW-0472">Membrane</keyword>
<dbReference type="SUPFAM" id="SSF103481">
    <property type="entry name" value="Multidrug resistance efflux transporter EmrE"/>
    <property type="match status" value="1"/>
</dbReference>
<dbReference type="OrthoDB" id="8115659at2"/>
<dbReference type="Proteomes" id="UP000093111">
    <property type="component" value="Unassembled WGS sequence"/>
</dbReference>
<accession>A0A1C7NU77</accession>
<dbReference type="InterPro" id="IPR037185">
    <property type="entry name" value="EmrE-like"/>
</dbReference>
<dbReference type="EMBL" id="LGLV01000019">
    <property type="protein sequence ID" value="OBZ92530.1"/>
    <property type="molecule type" value="Genomic_DNA"/>
</dbReference>
<dbReference type="Gene3D" id="1.10.3730.20">
    <property type="match status" value="1"/>
</dbReference>
<protein>
    <submittedName>
        <fullName evidence="2">Membrane protein</fullName>
    </submittedName>
</protein>
<keyword evidence="1" id="KW-0812">Transmembrane</keyword>
<reference evidence="2 3" key="1">
    <citation type="journal article" date="2016" name="Syst. Appl. Microbiol.">
        <title>Pararhizobium polonicum sp. nov. isolated from tumors on stone fruit rootstocks.</title>
        <authorList>
            <person name="Pulawska J."/>
            <person name="Kuzmanovic N."/>
            <person name="Willems A."/>
            <person name="Pothier J.F."/>
        </authorList>
    </citation>
    <scope>NUCLEOTIDE SEQUENCE [LARGE SCALE GENOMIC DNA]</scope>
    <source>
        <strain evidence="2 3">F5.1</strain>
    </source>
</reference>
<organism evidence="2 3">
    <name type="scientific">Pararhizobium polonicum</name>
    <dbReference type="NCBI Taxonomy" id="1612624"/>
    <lineage>
        <taxon>Bacteria</taxon>
        <taxon>Pseudomonadati</taxon>
        <taxon>Pseudomonadota</taxon>
        <taxon>Alphaproteobacteria</taxon>
        <taxon>Hyphomicrobiales</taxon>
        <taxon>Rhizobiaceae</taxon>
        <taxon>Rhizobium/Agrobacterium group</taxon>
        <taxon>Pararhizobium</taxon>
    </lineage>
</organism>